<feature type="domain" description="C2H2-type" evidence="15">
    <location>
        <begin position="443"/>
        <end position="469"/>
    </location>
</feature>
<accession>A0AAN9B195</accession>
<evidence type="ECO:0000256" key="9">
    <source>
        <dbReference type="ARBA" id="ARBA00023125"/>
    </source>
</evidence>
<keyword evidence="7" id="KW-0862">Zinc</keyword>
<feature type="region of interest" description="Disordered" evidence="14">
    <location>
        <begin position="381"/>
        <end position="411"/>
    </location>
</feature>
<feature type="region of interest" description="Disordered" evidence="14">
    <location>
        <begin position="220"/>
        <end position="244"/>
    </location>
</feature>
<evidence type="ECO:0000256" key="11">
    <source>
        <dbReference type="ARBA" id="ARBA00023242"/>
    </source>
</evidence>
<dbReference type="Proteomes" id="UP001374579">
    <property type="component" value="Unassembled WGS sequence"/>
</dbReference>
<evidence type="ECO:0000256" key="12">
    <source>
        <dbReference type="PROSITE-ProRule" id="PRU00042"/>
    </source>
</evidence>
<evidence type="ECO:0000256" key="13">
    <source>
        <dbReference type="PROSITE-ProRule" id="PRU00309"/>
    </source>
</evidence>
<dbReference type="PROSITE" id="PS00028">
    <property type="entry name" value="ZINC_FINGER_C2H2_1"/>
    <property type="match status" value="10"/>
</dbReference>
<keyword evidence="4" id="KW-0479">Metal-binding</keyword>
<feature type="region of interest" description="Disordered" evidence="14">
    <location>
        <begin position="846"/>
        <end position="890"/>
    </location>
</feature>
<dbReference type="FunFam" id="3.30.160.60:FF:002343">
    <property type="entry name" value="Zinc finger protein 33A"/>
    <property type="match status" value="2"/>
</dbReference>
<evidence type="ECO:0000259" key="15">
    <source>
        <dbReference type="PROSITE" id="PS50157"/>
    </source>
</evidence>
<evidence type="ECO:0000256" key="7">
    <source>
        <dbReference type="ARBA" id="ARBA00022833"/>
    </source>
</evidence>
<dbReference type="SUPFAM" id="SSF57667">
    <property type="entry name" value="beta-beta-alpha zinc fingers"/>
    <property type="match status" value="6"/>
</dbReference>
<dbReference type="GO" id="GO:0000981">
    <property type="term" value="F:DNA-binding transcription factor activity, RNA polymerase II-specific"/>
    <property type="evidence" value="ECO:0007669"/>
    <property type="project" value="TreeGrafter"/>
</dbReference>
<dbReference type="FunFam" id="3.30.160.60:FF:000733">
    <property type="entry name" value="Zinc finger protein 236 variant"/>
    <property type="match status" value="1"/>
</dbReference>
<dbReference type="PANTHER" id="PTHR24384">
    <property type="entry name" value="FINGER PUTATIVE TRANSCRIPTION FACTOR FAMILY-RELATED"/>
    <property type="match status" value="1"/>
</dbReference>
<dbReference type="FunFam" id="3.30.160.60:FF:000624">
    <property type="entry name" value="zinc finger protein 697"/>
    <property type="match status" value="1"/>
</dbReference>
<dbReference type="InterPro" id="IPR013087">
    <property type="entry name" value="Znf_C2H2_type"/>
</dbReference>
<evidence type="ECO:0000256" key="14">
    <source>
        <dbReference type="SAM" id="MobiDB-lite"/>
    </source>
</evidence>
<evidence type="ECO:0000313" key="17">
    <source>
        <dbReference type="EMBL" id="KAK7095980.1"/>
    </source>
</evidence>
<feature type="domain" description="C2H2-type" evidence="15">
    <location>
        <begin position="558"/>
        <end position="585"/>
    </location>
</feature>
<feature type="compositionally biased region" description="Basic and acidic residues" evidence="14">
    <location>
        <begin position="857"/>
        <end position="884"/>
    </location>
</feature>
<feature type="domain" description="C2H2-type" evidence="15">
    <location>
        <begin position="498"/>
        <end position="525"/>
    </location>
</feature>
<keyword evidence="6 12" id="KW-0863">Zinc-finger</keyword>
<feature type="domain" description="C2H2-type" evidence="15">
    <location>
        <begin position="614"/>
        <end position="636"/>
    </location>
</feature>
<feature type="domain" description="C2H2-type" evidence="15">
    <location>
        <begin position="470"/>
        <end position="497"/>
    </location>
</feature>
<evidence type="ECO:0000256" key="5">
    <source>
        <dbReference type="ARBA" id="ARBA00022737"/>
    </source>
</evidence>
<dbReference type="PANTHER" id="PTHR24384:SF189">
    <property type="entry name" value="C2H2-TYPE DOMAIN-CONTAINING PROTEIN-RELATED"/>
    <property type="match status" value="1"/>
</dbReference>
<feature type="compositionally biased region" description="Polar residues" evidence="14">
    <location>
        <begin position="162"/>
        <end position="175"/>
    </location>
</feature>
<evidence type="ECO:0000256" key="10">
    <source>
        <dbReference type="ARBA" id="ARBA00023163"/>
    </source>
</evidence>
<organism evidence="17 18">
    <name type="scientific">Littorina saxatilis</name>
    <dbReference type="NCBI Taxonomy" id="31220"/>
    <lineage>
        <taxon>Eukaryota</taxon>
        <taxon>Metazoa</taxon>
        <taxon>Spiralia</taxon>
        <taxon>Lophotrochozoa</taxon>
        <taxon>Mollusca</taxon>
        <taxon>Gastropoda</taxon>
        <taxon>Caenogastropoda</taxon>
        <taxon>Littorinimorpha</taxon>
        <taxon>Littorinoidea</taxon>
        <taxon>Littorinidae</taxon>
        <taxon>Littorina</taxon>
    </lineage>
</organism>
<feature type="domain" description="C2H2-type" evidence="15">
    <location>
        <begin position="586"/>
        <end position="613"/>
    </location>
</feature>
<dbReference type="GO" id="GO:0000978">
    <property type="term" value="F:RNA polymerase II cis-regulatory region sequence-specific DNA binding"/>
    <property type="evidence" value="ECO:0007669"/>
    <property type="project" value="TreeGrafter"/>
</dbReference>
<dbReference type="GO" id="GO:0005634">
    <property type="term" value="C:nucleus"/>
    <property type="evidence" value="ECO:0007669"/>
    <property type="project" value="UniProtKB-SubCell"/>
</dbReference>
<feature type="domain" description="C2H2-type" evidence="15">
    <location>
        <begin position="781"/>
        <end position="808"/>
    </location>
</feature>
<keyword evidence="8" id="KW-0805">Transcription regulation</keyword>
<dbReference type="PROSITE" id="PS50950">
    <property type="entry name" value="ZF_THAP"/>
    <property type="match status" value="1"/>
</dbReference>
<feature type="domain" description="C2H2-type" evidence="15">
    <location>
        <begin position="809"/>
        <end position="836"/>
    </location>
</feature>
<dbReference type="AlphaFoldDB" id="A0AAN9B195"/>
<evidence type="ECO:0000256" key="2">
    <source>
        <dbReference type="ARBA" id="ARBA00004123"/>
    </source>
</evidence>
<keyword evidence="5" id="KW-0677">Repeat</keyword>
<sequence length="890" mass="99458">MPPNKRCSWGQCKTDDRYPERCVGVKFIPFVKPGKHLYHLDRCLRWIKACNRPAYRLNVNTIKSYTYICSKHFKDGQPTQENPDPLPADPYGRIETARKPPWKRPSSSEPQSASRKKIKINTPDRITTMETRGEDRAPDSEETDVRKVHLPEAFKSEAVDDPQQSDAENGHHSTQPVFPVQFIPRKDTFQSAMADHKNVSHCVQTVKEESELVCESAGCAGEGKHGDYNEDKLSDGGDSSSAENRCGRAATFHEAQGDKDDTGFVIKLEPESDTEEDGYAYGSVAHGRNGCISSNWKNLSMGDALAGRIGAAVQSSDSMNSTEGDSVSRLANNVVPIKLYRNENHKTERESDLFDSECDAMPNLRKVGKRKAVKTRKLCKMTLGDPEQRTSAPDKKTNVSGSSTKGKGPCDLSLQKKQKITEDDQAGTVTKPKKTRVRRQHRFTCECGMAFRWQSRYDEHQRKHTGERPFICPECGDAFTSASYLRIHERKHKGQHPYPCTFCGKEFMTGRHLTEHRKSHADEGAFACKICDKKCANPGDLNSHILTEHPEDSSNRPFVCELCPAAFQRSCHLETHMRSHTGEKPFTCNICNQSYSTAGSLKVHIRSHTGERPFQCKVCGRGFITSGQLKKHSRTHNKPIITVSDDSKTVLVRTRKSADTDAAGSGKSRRRKTMEEPPPVLQEEVQSFPIDSTYSCDECSSVFVRSCDLASHIRHDHSQPTEQENICGECGLSFSRAHALKVHQRTHSGVKPFKCETCEKEFAQRSNLTAHQRTHTQHKPFQCPICEVSYSSAKYCEIHKMSHGEVRPFECVVCGATFSSTHLLSTHLSGHSDSEAAEACLLSTTVPEPSGSSVTSHDLKVKVEPHEDEFSKNEDKNVPFEAGEHASSTL</sequence>
<gene>
    <name evidence="17" type="ORF">V1264_005328</name>
</gene>
<dbReference type="InterPro" id="IPR036236">
    <property type="entry name" value="Znf_C2H2_sf"/>
</dbReference>
<dbReference type="SMART" id="SM00355">
    <property type="entry name" value="ZnF_C2H2"/>
    <property type="match status" value="12"/>
</dbReference>
<feature type="region of interest" description="Disordered" evidence="14">
    <location>
        <begin position="74"/>
        <end position="175"/>
    </location>
</feature>
<dbReference type="Pfam" id="PF00096">
    <property type="entry name" value="zf-C2H2"/>
    <property type="match status" value="7"/>
</dbReference>
<reference evidence="17 18" key="1">
    <citation type="submission" date="2024-02" db="EMBL/GenBank/DDBJ databases">
        <title>Chromosome-scale genome assembly of the rough periwinkle Littorina saxatilis.</title>
        <authorList>
            <person name="De Jode A."/>
            <person name="Faria R."/>
            <person name="Formenti G."/>
            <person name="Sims Y."/>
            <person name="Smith T.P."/>
            <person name="Tracey A."/>
            <person name="Wood J.M.D."/>
            <person name="Zagrodzka Z.B."/>
            <person name="Johannesson K."/>
            <person name="Butlin R.K."/>
            <person name="Leder E.H."/>
        </authorList>
    </citation>
    <scope>NUCLEOTIDE SEQUENCE [LARGE SCALE GENOMIC DNA]</scope>
    <source>
        <strain evidence="17">Snail1</strain>
        <tissue evidence="17">Muscle</tissue>
    </source>
</reference>
<feature type="compositionally biased region" description="Basic and acidic residues" evidence="14">
    <location>
        <begin position="222"/>
        <end position="235"/>
    </location>
</feature>
<evidence type="ECO:0000256" key="8">
    <source>
        <dbReference type="ARBA" id="ARBA00023015"/>
    </source>
</evidence>
<evidence type="ECO:0000313" key="18">
    <source>
        <dbReference type="Proteomes" id="UP001374579"/>
    </source>
</evidence>
<dbReference type="InterPro" id="IPR050752">
    <property type="entry name" value="C2H2-ZF_domain"/>
</dbReference>
<evidence type="ECO:0000256" key="4">
    <source>
        <dbReference type="ARBA" id="ARBA00022723"/>
    </source>
</evidence>
<keyword evidence="9 13" id="KW-0238">DNA-binding</keyword>
<comment type="subcellular location">
    <subcellularLocation>
        <location evidence="2">Nucleus</location>
    </subcellularLocation>
</comment>
<comment type="function">
    <text evidence="1">May be involved in transcriptional regulation.</text>
</comment>
<feature type="compositionally biased region" description="Polar residues" evidence="14">
    <location>
        <begin position="846"/>
        <end position="856"/>
    </location>
</feature>
<keyword evidence="10" id="KW-0804">Transcription</keyword>
<dbReference type="PROSITE" id="PS50157">
    <property type="entry name" value="ZINC_FINGER_C2H2_2"/>
    <property type="match status" value="11"/>
</dbReference>
<dbReference type="Pfam" id="PF13912">
    <property type="entry name" value="zf-C2H2_6"/>
    <property type="match status" value="1"/>
</dbReference>
<feature type="domain" description="C2H2-type" evidence="15">
    <location>
        <begin position="753"/>
        <end position="780"/>
    </location>
</feature>
<evidence type="ECO:0000256" key="6">
    <source>
        <dbReference type="ARBA" id="ARBA00022771"/>
    </source>
</evidence>
<protein>
    <submittedName>
        <fullName evidence="17">Uncharacterized protein</fullName>
    </submittedName>
</protein>
<dbReference type="Gene3D" id="3.30.160.60">
    <property type="entry name" value="Classic Zinc Finger"/>
    <property type="match status" value="9"/>
</dbReference>
<evidence type="ECO:0000259" key="16">
    <source>
        <dbReference type="PROSITE" id="PS50950"/>
    </source>
</evidence>
<name>A0AAN9B195_9CAEN</name>
<dbReference type="GO" id="GO:0008270">
    <property type="term" value="F:zinc ion binding"/>
    <property type="evidence" value="ECO:0007669"/>
    <property type="project" value="UniProtKB-KW"/>
</dbReference>
<feature type="domain" description="C2H2-type" evidence="15">
    <location>
        <begin position="694"/>
        <end position="722"/>
    </location>
</feature>
<feature type="compositionally biased region" description="Basic and acidic residues" evidence="14">
    <location>
        <begin position="131"/>
        <end position="158"/>
    </location>
</feature>
<feature type="domain" description="THAP-type" evidence="16">
    <location>
        <begin position="1"/>
        <end position="90"/>
    </location>
</feature>
<evidence type="ECO:0000256" key="1">
    <source>
        <dbReference type="ARBA" id="ARBA00003767"/>
    </source>
</evidence>
<feature type="domain" description="C2H2-type" evidence="15">
    <location>
        <begin position="725"/>
        <end position="752"/>
    </location>
</feature>
<feature type="region of interest" description="Disordered" evidence="14">
    <location>
        <begin position="653"/>
        <end position="679"/>
    </location>
</feature>
<evidence type="ECO:0000256" key="3">
    <source>
        <dbReference type="ARBA" id="ARBA00006991"/>
    </source>
</evidence>
<proteinExistence type="inferred from homology"/>
<dbReference type="FunFam" id="3.30.160.60:FF:000226">
    <property type="entry name" value="Zinc finger protein 236 variant"/>
    <property type="match status" value="1"/>
</dbReference>
<feature type="compositionally biased region" description="Basic and acidic residues" evidence="14">
    <location>
        <begin position="386"/>
        <end position="397"/>
    </location>
</feature>
<dbReference type="InterPro" id="IPR006612">
    <property type="entry name" value="THAP_Znf"/>
</dbReference>
<keyword evidence="11" id="KW-0539">Nucleus</keyword>
<comment type="similarity">
    <text evidence="3">Belongs to the krueppel C2H2-type zinc-finger protein family.</text>
</comment>
<dbReference type="EMBL" id="JBAMIC010000014">
    <property type="protein sequence ID" value="KAK7095980.1"/>
    <property type="molecule type" value="Genomic_DNA"/>
</dbReference>
<keyword evidence="18" id="KW-1185">Reference proteome</keyword>
<comment type="caution">
    <text evidence="17">The sequence shown here is derived from an EMBL/GenBank/DDBJ whole genome shotgun (WGS) entry which is preliminary data.</text>
</comment>